<reference evidence="2" key="2">
    <citation type="submission" date="2021-03" db="UniProtKB">
        <authorList>
            <consortium name="EnsemblPlants"/>
        </authorList>
    </citation>
    <scope>IDENTIFICATION</scope>
</reference>
<evidence type="ECO:0000313" key="2">
    <source>
        <dbReference type="EnsemblPlants" id="cds.novel_model_3307_5bd9a17a"/>
    </source>
</evidence>
<feature type="transmembrane region" description="Helical" evidence="1">
    <location>
        <begin position="64"/>
        <end position="83"/>
    </location>
</feature>
<dbReference type="AlphaFoldDB" id="A0A803QZM1"/>
<keyword evidence="1" id="KW-0472">Membrane</keyword>
<accession>A0A803QZM1</accession>
<keyword evidence="1" id="KW-0812">Transmembrane</keyword>
<keyword evidence="1" id="KW-1133">Transmembrane helix</keyword>
<dbReference type="EMBL" id="UZAU01000372">
    <property type="status" value="NOT_ANNOTATED_CDS"/>
    <property type="molecule type" value="Genomic_DNA"/>
</dbReference>
<sequence>MNVIILSTCKYVDQQVASSFSQACGSISCKLILPSIWVNKLQALCYLVLNTSIIYSVYPKGYTISSGIPINIVIILISFMLMWQRV</sequence>
<name>A0A803QZM1_CANSA</name>
<dbReference type="Proteomes" id="UP000596661">
    <property type="component" value="Chromosome 4"/>
</dbReference>
<keyword evidence="3" id="KW-1185">Reference proteome</keyword>
<evidence type="ECO:0000256" key="1">
    <source>
        <dbReference type="SAM" id="Phobius"/>
    </source>
</evidence>
<protein>
    <submittedName>
        <fullName evidence="2">Uncharacterized protein</fullName>
    </submittedName>
</protein>
<proteinExistence type="predicted"/>
<organism evidence="2 3">
    <name type="scientific">Cannabis sativa</name>
    <name type="common">Hemp</name>
    <name type="synonym">Marijuana</name>
    <dbReference type="NCBI Taxonomy" id="3483"/>
    <lineage>
        <taxon>Eukaryota</taxon>
        <taxon>Viridiplantae</taxon>
        <taxon>Streptophyta</taxon>
        <taxon>Embryophyta</taxon>
        <taxon>Tracheophyta</taxon>
        <taxon>Spermatophyta</taxon>
        <taxon>Magnoliopsida</taxon>
        <taxon>eudicotyledons</taxon>
        <taxon>Gunneridae</taxon>
        <taxon>Pentapetalae</taxon>
        <taxon>rosids</taxon>
        <taxon>fabids</taxon>
        <taxon>Rosales</taxon>
        <taxon>Cannabaceae</taxon>
        <taxon>Cannabis</taxon>
    </lineage>
</organism>
<reference evidence="2" key="1">
    <citation type="submission" date="2018-11" db="EMBL/GenBank/DDBJ databases">
        <authorList>
            <person name="Grassa J C."/>
        </authorList>
    </citation>
    <scope>NUCLEOTIDE SEQUENCE [LARGE SCALE GENOMIC DNA]</scope>
</reference>
<dbReference type="Gramene" id="novel_model_3307_5bd9a17a">
    <property type="protein sequence ID" value="cds.novel_model_3307_5bd9a17a"/>
    <property type="gene ID" value="novel_gene_1755_5bd9a17a"/>
</dbReference>
<dbReference type="EnsemblPlants" id="novel_model_3307_5bd9a17a">
    <property type="protein sequence ID" value="cds.novel_model_3307_5bd9a17a"/>
    <property type="gene ID" value="novel_gene_1755_5bd9a17a"/>
</dbReference>
<evidence type="ECO:0000313" key="3">
    <source>
        <dbReference type="Proteomes" id="UP000596661"/>
    </source>
</evidence>